<dbReference type="GO" id="GO:0004930">
    <property type="term" value="F:G protein-coupled receptor activity"/>
    <property type="evidence" value="ECO:0007669"/>
    <property type="project" value="InterPro"/>
</dbReference>
<feature type="transmembrane region" description="Helical" evidence="5">
    <location>
        <begin position="142"/>
        <end position="165"/>
    </location>
</feature>
<protein>
    <recommendedName>
        <fullName evidence="6">G-protein coupled receptors family 1 profile domain-containing protein</fullName>
    </recommendedName>
</protein>
<keyword evidence="9" id="KW-1185">Reference proteome</keyword>
<dbReference type="OrthoDB" id="10030161at2759"/>
<feature type="domain" description="G-protein coupled receptors family 1 profile" evidence="6">
    <location>
        <begin position="39"/>
        <end position="292"/>
    </location>
</feature>
<evidence type="ECO:0000256" key="1">
    <source>
        <dbReference type="ARBA" id="ARBA00004370"/>
    </source>
</evidence>
<evidence type="ECO:0000256" key="5">
    <source>
        <dbReference type="SAM" id="Phobius"/>
    </source>
</evidence>
<accession>A0A816D324</accession>
<keyword evidence="3 5" id="KW-1133">Transmembrane helix</keyword>
<proteinExistence type="predicted"/>
<keyword evidence="2 5" id="KW-0812">Transmembrane</keyword>
<feature type="transmembrane region" description="Helical" evidence="5">
    <location>
        <begin position="200"/>
        <end position="218"/>
    </location>
</feature>
<dbReference type="PROSITE" id="PS50262">
    <property type="entry name" value="G_PROTEIN_RECEP_F1_2"/>
    <property type="match status" value="1"/>
</dbReference>
<dbReference type="InterPro" id="IPR017452">
    <property type="entry name" value="GPCR_Rhodpsn_7TM"/>
</dbReference>
<dbReference type="InterPro" id="IPR000276">
    <property type="entry name" value="GPCR_Rhodpsn"/>
</dbReference>
<dbReference type="AlphaFoldDB" id="A0A816D324"/>
<gene>
    <name evidence="7" type="ORF">EDS130_LOCUS41266</name>
    <name evidence="8" type="ORF">XAT740_LOCUS51392</name>
</gene>
<dbReference type="SUPFAM" id="SSF81321">
    <property type="entry name" value="Family A G protein-coupled receptor-like"/>
    <property type="match status" value="1"/>
</dbReference>
<feature type="transmembrane region" description="Helical" evidence="5">
    <location>
        <begin position="238"/>
        <end position="256"/>
    </location>
</feature>
<keyword evidence="4 5" id="KW-0472">Membrane</keyword>
<evidence type="ECO:0000313" key="7">
    <source>
        <dbReference type="EMBL" id="CAF1478320.1"/>
    </source>
</evidence>
<dbReference type="CDD" id="cd00637">
    <property type="entry name" value="7tm_classA_rhodopsin-like"/>
    <property type="match status" value="1"/>
</dbReference>
<evidence type="ECO:0000256" key="3">
    <source>
        <dbReference type="ARBA" id="ARBA00022989"/>
    </source>
</evidence>
<reference evidence="8" key="1">
    <citation type="submission" date="2021-02" db="EMBL/GenBank/DDBJ databases">
        <authorList>
            <person name="Nowell W R."/>
        </authorList>
    </citation>
    <scope>NUCLEOTIDE SEQUENCE</scope>
</reference>
<feature type="transmembrane region" description="Helical" evidence="5">
    <location>
        <begin position="276"/>
        <end position="296"/>
    </location>
</feature>
<comment type="subcellular location">
    <subcellularLocation>
        <location evidence="1">Membrane</location>
    </subcellularLocation>
</comment>
<evidence type="ECO:0000313" key="9">
    <source>
        <dbReference type="Proteomes" id="UP000663828"/>
    </source>
</evidence>
<dbReference type="GO" id="GO:0016020">
    <property type="term" value="C:membrane"/>
    <property type="evidence" value="ECO:0007669"/>
    <property type="project" value="UniProtKB-SubCell"/>
</dbReference>
<evidence type="ECO:0000256" key="2">
    <source>
        <dbReference type="ARBA" id="ARBA00022692"/>
    </source>
</evidence>
<dbReference type="EMBL" id="CAJNOJ010000534">
    <property type="protein sequence ID" value="CAF1478320.1"/>
    <property type="molecule type" value="Genomic_DNA"/>
</dbReference>
<feature type="transmembrane region" description="Helical" evidence="5">
    <location>
        <begin position="60"/>
        <end position="79"/>
    </location>
</feature>
<evidence type="ECO:0000259" key="6">
    <source>
        <dbReference type="PROSITE" id="PS50262"/>
    </source>
</evidence>
<dbReference type="Proteomes" id="UP000663828">
    <property type="component" value="Unassembled WGS sequence"/>
</dbReference>
<feature type="transmembrane region" description="Helical" evidence="5">
    <location>
        <begin position="99"/>
        <end position="121"/>
    </location>
</feature>
<evidence type="ECO:0000313" key="8">
    <source>
        <dbReference type="EMBL" id="CAF1629371.1"/>
    </source>
</evidence>
<organism evidence="8 9">
    <name type="scientific">Adineta ricciae</name>
    <name type="common">Rotifer</name>
    <dbReference type="NCBI Taxonomy" id="249248"/>
    <lineage>
        <taxon>Eukaryota</taxon>
        <taxon>Metazoa</taxon>
        <taxon>Spiralia</taxon>
        <taxon>Gnathifera</taxon>
        <taxon>Rotifera</taxon>
        <taxon>Eurotatoria</taxon>
        <taxon>Bdelloidea</taxon>
        <taxon>Adinetida</taxon>
        <taxon>Adinetidae</taxon>
        <taxon>Adineta</taxon>
    </lineage>
</organism>
<dbReference type="Gene3D" id="1.20.1070.10">
    <property type="entry name" value="Rhodopsin 7-helix transmembrane proteins"/>
    <property type="match status" value="1"/>
</dbReference>
<dbReference type="Proteomes" id="UP000663852">
    <property type="component" value="Unassembled WGS sequence"/>
</dbReference>
<sequence>MTTYSNDSDENAFESIEVPIPRPVRFWIFLLADVPSVVCSFVLLIFFWKNHSARQTLNNHAVILILICGLGVELVDVPFHLAYIIDSGIVKPSTPATCLIWWLVTYGLFNGQQILLAWAAIERHILIFNARLMTTKRAQYCAHYLPLMVTFLYILSFYIYAVFIFPCENTFDYSLPVCNASPCYQNDSLMGMWDFIGNNIVPGLLITFVSIALLIRVVRQKQRLKQQIHWRKHRKMTVQLLLMAILSMVFILPLNLLSLAHLCGLPEEIGADEEQYLFYTAYLFIFLIPFVVLYSTSKLWATIKMKLLCSIHHRIGVHTINHATANTTRR</sequence>
<feature type="transmembrane region" description="Helical" evidence="5">
    <location>
        <begin position="26"/>
        <end position="48"/>
    </location>
</feature>
<dbReference type="EMBL" id="CAJNOR010008154">
    <property type="protein sequence ID" value="CAF1629371.1"/>
    <property type="molecule type" value="Genomic_DNA"/>
</dbReference>
<name>A0A816D324_ADIRI</name>
<dbReference type="Pfam" id="PF00001">
    <property type="entry name" value="7tm_1"/>
    <property type="match status" value="1"/>
</dbReference>
<comment type="caution">
    <text evidence="8">The sequence shown here is derived from an EMBL/GenBank/DDBJ whole genome shotgun (WGS) entry which is preliminary data.</text>
</comment>
<evidence type="ECO:0000256" key="4">
    <source>
        <dbReference type="ARBA" id="ARBA00023136"/>
    </source>
</evidence>